<accession>A0A1Y5FGP8</accession>
<dbReference type="AlphaFoldDB" id="A0A1Y5FGP8"/>
<organism evidence="1 2">
    <name type="scientific">Halobacteriovorax marinus</name>
    <dbReference type="NCBI Taxonomy" id="97084"/>
    <lineage>
        <taxon>Bacteria</taxon>
        <taxon>Pseudomonadati</taxon>
        <taxon>Bdellovibrionota</taxon>
        <taxon>Bacteriovoracia</taxon>
        <taxon>Bacteriovoracales</taxon>
        <taxon>Halobacteriovoraceae</taxon>
        <taxon>Halobacteriovorax</taxon>
    </lineage>
</organism>
<proteinExistence type="predicted"/>
<reference evidence="2" key="1">
    <citation type="journal article" date="2017" name="Proc. Natl. Acad. Sci. U.S.A.">
        <title>Simulation of Deepwater Horizon oil plume reveals substrate specialization within a complex community of hydrocarbon-degraders.</title>
        <authorList>
            <person name="Hu P."/>
            <person name="Dubinsky E.A."/>
            <person name="Probst A.J."/>
            <person name="Wang J."/>
            <person name="Sieber C.M.K."/>
            <person name="Tom L.M."/>
            <person name="Gardinali P."/>
            <person name="Banfield J.F."/>
            <person name="Atlas R.M."/>
            <person name="Andersen G.L."/>
        </authorList>
    </citation>
    <scope>NUCLEOTIDE SEQUENCE [LARGE SCALE GENOMIC DNA]</scope>
</reference>
<gene>
    <name evidence="1" type="ORF">A9Q84_03480</name>
</gene>
<sequence>MGQSRNIAGMSMKGGRKDNFFFCLVEYYESSDRWFLRSLLQVKDEEGLEGDDAIRSWIEDYKVNQLVVDFPLTWPECHACQLDCPGSKLCPVDSVVSVRDRVEAILDEDSNIHTRHPKEYERSRVSDDEFDMGRGMWDKESHEHLLSRSFKRRLKKGFLPYWNRSVDFWIWKYYYDQYLDLFKSSYDSFGNTSLMILSRFSYLKRHFPKNIELYEGNVNLTLIELLRSKILLNRDIYNMGDIEAGIEARLDIIKKIEAKLNIFIYDHDLELIVKNPRAFDSFILAVTGQRNLLDKVRKIPEWTKPSLTRLLVPNFSE</sequence>
<evidence type="ECO:0000313" key="1">
    <source>
        <dbReference type="EMBL" id="OUR98485.1"/>
    </source>
</evidence>
<evidence type="ECO:0008006" key="3">
    <source>
        <dbReference type="Google" id="ProtNLM"/>
    </source>
</evidence>
<dbReference type="Proteomes" id="UP000196531">
    <property type="component" value="Unassembled WGS sequence"/>
</dbReference>
<protein>
    <recommendedName>
        <fullName evidence="3">DUF429 domain-containing protein</fullName>
    </recommendedName>
</protein>
<comment type="caution">
    <text evidence="1">The sequence shown here is derived from an EMBL/GenBank/DDBJ whole genome shotgun (WGS) entry which is preliminary data.</text>
</comment>
<dbReference type="EMBL" id="MAAO01000004">
    <property type="protein sequence ID" value="OUR98485.1"/>
    <property type="molecule type" value="Genomic_DNA"/>
</dbReference>
<evidence type="ECO:0000313" key="2">
    <source>
        <dbReference type="Proteomes" id="UP000196531"/>
    </source>
</evidence>
<name>A0A1Y5FGP8_9BACT</name>